<dbReference type="Proteomes" id="UP000786811">
    <property type="component" value="Unassembled WGS sequence"/>
</dbReference>
<gene>
    <name evidence="2" type="ORF">HICCMSTLAB_LOCUS223</name>
</gene>
<evidence type="ECO:0000313" key="3">
    <source>
        <dbReference type="Proteomes" id="UP000786811"/>
    </source>
</evidence>
<dbReference type="OrthoDB" id="7700944at2759"/>
<keyword evidence="3" id="KW-1185">Reference proteome</keyword>
<organism evidence="2 3">
    <name type="scientific">Cotesia congregata</name>
    <name type="common">Parasitoid wasp</name>
    <name type="synonym">Apanteles congregatus</name>
    <dbReference type="NCBI Taxonomy" id="51543"/>
    <lineage>
        <taxon>Eukaryota</taxon>
        <taxon>Metazoa</taxon>
        <taxon>Ecdysozoa</taxon>
        <taxon>Arthropoda</taxon>
        <taxon>Hexapoda</taxon>
        <taxon>Insecta</taxon>
        <taxon>Pterygota</taxon>
        <taxon>Neoptera</taxon>
        <taxon>Endopterygota</taxon>
        <taxon>Hymenoptera</taxon>
        <taxon>Apocrita</taxon>
        <taxon>Ichneumonoidea</taxon>
        <taxon>Braconidae</taxon>
        <taxon>Microgastrinae</taxon>
        <taxon>Cotesia</taxon>
    </lineage>
</organism>
<evidence type="ECO:0000256" key="1">
    <source>
        <dbReference type="SAM" id="MobiDB-lite"/>
    </source>
</evidence>
<protein>
    <submittedName>
        <fullName evidence="2">Uncharacterized protein</fullName>
    </submittedName>
</protein>
<evidence type="ECO:0000313" key="2">
    <source>
        <dbReference type="EMBL" id="CAG5073092.1"/>
    </source>
</evidence>
<comment type="caution">
    <text evidence="2">The sequence shown here is derived from an EMBL/GenBank/DDBJ whole genome shotgun (WGS) entry which is preliminary data.</text>
</comment>
<sequence>MPQTTSASNESCETLPQSRSTSERAKKNLNRAIKASKAKLWQEICNDLDDDIWCNAYQIVTERLGKASPEGLKSPALMSSIVAE</sequence>
<feature type="non-terminal residue" evidence="2">
    <location>
        <position position="1"/>
    </location>
</feature>
<reference evidence="2" key="1">
    <citation type="submission" date="2021-04" db="EMBL/GenBank/DDBJ databases">
        <authorList>
            <person name="Chebbi M.A.C M."/>
        </authorList>
    </citation>
    <scope>NUCLEOTIDE SEQUENCE</scope>
</reference>
<feature type="region of interest" description="Disordered" evidence="1">
    <location>
        <begin position="1"/>
        <end position="26"/>
    </location>
</feature>
<accession>A0A8J2EF19</accession>
<dbReference type="EMBL" id="CAJNRD030001090">
    <property type="protein sequence ID" value="CAG5073092.1"/>
    <property type="molecule type" value="Genomic_DNA"/>
</dbReference>
<proteinExistence type="predicted"/>
<name>A0A8J2EF19_COTCN</name>
<feature type="compositionally biased region" description="Polar residues" evidence="1">
    <location>
        <begin position="1"/>
        <end position="20"/>
    </location>
</feature>
<dbReference type="AlphaFoldDB" id="A0A8J2EF19"/>